<evidence type="ECO:0000256" key="10">
    <source>
        <dbReference type="ARBA" id="ARBA00023244"/>
    </source>
</evidence>
<feature type="modified residue" description="Phosphoserine" evidence="15">
    <location>
        <position position="127"/>
    </location>
</feature>
<dbReference type="Proteomes" id="UP000198773">
    <property type="component" value="Unassembled WGS sequence"/>
</dbReference>
<dbReference type="InterPro" id="IPR014776">
    <property type="entry name" value="4pyrrole_Mease_sub2"/>
</dbReference>
<keyword evidence="10 15" id="KW-0627">Porphyrin biosynthesis</keyword>
<comment type="similarity">
    <text evidence="15">In the C-terminal section; belongs to the precorrin methyltransferase family.</text>
</comment>
<evidence type="ECO:0000256" key="8">
    <source>
        <dbReference type="ARBA" id="ARBA00023027"/>
    </source>
</evidence>
<reference evidence="21 22" key="1">
    <citation type="submission" date="2016-10" db="EMBL/GenBank/DDBJ databases">
        <authorList>
            <person name="de Groot N.N."/>
        </authorList>
    </citation>
    <scope>NUCLEOTIDE SEQUENCE [LARGE SCALE GENOMIC DNA]</scope>
    <source>
        <strain evidence="21 22">CGMCC 1.3430</strain>
    </source>
</reference>
<dbReference type="STRING" id="152573.SAMN04488051_105160"/>
<keyword evidence="22" id="KW-1185">Reference proteome</keyword>
<dbReference type="EC" id="1.3.1.76" evidence="15"/>
<dbReference type="Pfam" id="PF00590">
    <property type="entry name" value="TP_methylase"/>
    <property type="match status" value="1"/>
</dbReference>
<feature type="binding site" evidence="15">
    <location>
        <begin position="329"/>
        <end position="330"/>
    </location>
    <ligand>
        <name>S-adenosyl-L-methionine</name>
        <dbReference type="ChEBI" id="CHEBI:59789"/>
    </ligand>
</feature>
<evidence type="ECO:0000256" key="17">
    <source>
        <dbReference type="RuleBase" id="RU003960"/>
    </source>
</evidence>
<feature type="binding site" evidence="15">
    <location>
        <begin position="22"/>
        <end position="23"/>
    </location>
    <ligand>
        <name>NAD(+)</name>
        <dbReference type="ChEBI" id="CHEBI:57540"/>
    </ligand>
</feature>
<dbReference type="SUPFAM" id="SSF51735">
    <property type="entry name" value="NAD(P)-binding Rossmann-fold domains"/>
    <property type="match status" value="1"/>
</dbReference>
<feature type="binding site" evidence="15">
    <location>
        <begin position="43"/>
        <end position="44"/>
    </location>
    <ligand>
        <name>NAD(+)</name>
        <dbReference type="ChEBI" id="CHEBI:57540"/>
    </ligand>
</feature>
<dbReference type="InterPro" id="IPR014777">
    <property type="entry name" value="4pyrrole_Mease_sub1"/>
</dbReference>
<evidence type="ECO:0000259" key="19">
    <source>
        <dbReference type="Pfam" id="PF10414"/>
    </source>
</evidence>
<dbReference type="InterPro" id="IPR000878">
    <property type="entry name" value="4pyrrol_Mease"/>
</dbReference>
<dbReference type="GO" id="GO:0043115">
    <property type="term" value="F:precorrin-2 dehydrogenase activity"/>
    <property type="evidence" value="ECO:0007669"/>
    <property type="project" value="UniProtKB-UniRule"/>
</dbReference>
<dbReference type="InterPro" id="IPR028281">
    <property type="entry name" value="Sirohaem_synthase_central"/>
</dbReference>
<evidence type="ECO:0000256" key="12">
    <source>
        <dbReference type="ARBA" id="ARBA00025705"/>
    </source>
</evidence>
<dbReference type="GO" id="GO:0051287">
    <property type="term" value="F:NAD binding"/>
    <property type="evidence" value="ECO:0007669"/>
    <property type="project" value="InterPro"/>
</dbReference>
<dbReference type="EMBL" id="FNRM01000005">
    <property type="protein sequence ID" value="SEA69888.1"/>
    <property type="molecule type" value="Genomic_DNA"/>
</dbReference>
<dbReference type="GO" id="GO:0019354">
    <property type="term" value="P:siroheme biosynthetic process"/>
    <property type="evidence" value="ECO:0007669"/>
    <property type="project" value="UniProtKB-UniRule"/>
</dbReference>
<feature type="active site" description="Proton donor" evidence="15 16">
    <location>
        <position position="268"/>
    </location>
</feature>
<dbReference type="InterPro" id="IPR006366">
    <property type="entry name" value="CobA/CysG_C"/>
</dbReference>
<comment type="catalytic activity">
    <reaction evidence="13 15">
        <text>precorrin-2 + NAD(+) = sirohydrochlorin + NADH + 2 H(+)</text>
        <dbReference type="Rhea" id="RHEA:15613"/>
        <dbReference type="ChEBI" id="CHEBI:15378"/>
        <dbReference type="ChEBI" id="CHEBI:57540"/>
        <dbReference type="ChEBI" id="CHEBI:57945"/>
        <dbReference type="ChEBI" id="CHEBI:58351"/>
        <dbReference type="ChEBI" id="CHEBI:58827"/>
        <dbReference type="EC" id="1.3.1.76"/>
    </reaction>
</comment>
<organism evidence="21 22">
    <name type="scientific">Alkalimonas amylolytica</name>
    <dbReference type="NCBI Taxonomy" id="152573"/>
    <lineage>
        <taxon>Bacteria</taxon>
        <taxon>Pseudomonadati</taxon>
        <taxon>Pseudomonadota</taxon>
        <taxon>Gammaproteobacteria</taxon>
        <taxon>Alkalimonas</taxon>
    </lineage>
</organism>
<dbReference type="Pfam" id="PF10414">
    <property type="entry name" value="CysG_dimeriser"/>
    <property type="match status" value="1"/>
</dbReference>
<dbReference type="NCBIfam" id="TIGR01469">
    <property type="entry name" value="cobA_cysG_Cterm"/>
    <property type="match status" value="1"/>
</dbReference>
<dbReference type="UniPathway" id="UPA00262">
    <property type="reaction ID" value="UER00211"/>
</dbReference>
<dbReference type="InterPro" id="IPR035996">
    <property type="entry name" value="4pyrrol_Methylase_sf"/>
</dbReference>
<dbReference type="InterPro" id="IPR050161">
    <property type="entry name" value="Siro_Cobalamin_biosynth"/>
</dbReference>
<dbReference type="NCBIfam" id="NF007922">
    <property type="entry name" value="PRK10637.1"/>
    <property type="match status" value="1"/>
</dbReference>
<evidence type="ECO:0000313" key="22">
    <source>
        <dbReference type="Proteomes" id="UP000198773"/>
    </source>
</evidence>
<evidence type="ECO:0000256" key="1">
    <source>
        <dbReference type="ARBA" id="ARBA00005010"/>
    </source>
</evidence>
<dbReference type="PANTHER" id="PTHR45790:SF1">
    <property type="entry name" value="SIROHEME SYNTHASE"/>
    <property type="match status" value="1"/>
</dbReference>
<evidence type="ECO:0000256" key="13">
    <source>
        <dbReference type="ARBA" id="ARBA00047561"/>
    </source>
</evidence>
<comment type="catalytic activity">
    <reaction evidence="15">
        <text>siroheme + 2 H(+) = sirohydrochlorin + Fe(2+)</text>
        <dbReference type="Rhea" id="RHEA:24360"/>
        <dbReference type="ChEBI" id="CHEBI:15378"/>
        <dbReference type="ChEBI" id="CHEBI:29033"/>
        <dbReference type="ChEBI" id="CHEBI:58351"/>
        <dbReference type="ChEBI" id="CHEBI:60052"/>
        <dbReference type="EC" id="4.99.1.4"/>
    </reaction>
</comment>
<dbReference type="SUPFAM" id="SSF53790">
    <property type="entry name" value="Tetrapyrrole methylase"/>
    <property type="match status" value="1"/>
</dbReference>
<comment type="pathway">
    <text evidence="15">Cofactor biosynthesis; adenosylcobalamin biosynthesis; sirohydrochlorin from precorrin-2: step 1/1.</text>
</comment>
<comment type="similarity">
    <text evidence="15">In the N-terminal section; belongs to the precorrin-2 dehydrogenase / sirohydrochlorin ferrochelatase family.</text>
</comment>
<evidence type="ECO:0000256" key="7">
    <source>
        <dbReference type="ARBA" id="ARBA00023002"/>
    </source>
</evidence>
<dbReference type="RefSeq" id="WP_091342938.1">
    <property type="nucleotide sequence ID" value="NZ_FNRM01000005.1"/>
</dbReference>
<dbReference type="Gene3D" id="3.40.50.720">
    <property type="entry name" value="NAD(P)-binding Rossmann-like Domain"/>
    <property type="match status" value="1"/>
</dbReference>
<dbReference type="InterPro" id="IPR019478">
    <property type="entry name" value="Sirohaem_synthase_dimer_dom"/>
</dbReference>
<feature type="domain" description="Tetrapyrrole methylase" evidence="18">
    <location>
        <begin position="216"/>
        <end position="425"/>
    </location>
</feature>
<feature type="binding site" evidence="15">
    <location>
        <position position="381"/>
    </location>
    <ligand>
        <name>S-adenosyl-L-methionine</name>
        <dbReference type="ChEBI" id="CHEBI:59789"/>
    </ligand>
</feature>
<evidence type="ECO:0000256" key="2">
    <source>
        <dbReference type="ARBA" id="ARBA00005879"/>
    </source>
</evidence>
<dbReference type="UniPathway" id="UPA00148">
    <property type="reaction ID" value="UER00211"/>
</dbReference>
<dbReference type="EC" id="2.1.1.107" evidence="15"/>
<dbReference type="PROSITE" id="PS00839">
    <property type="entry name" value="SUMT_1"/>
    <property type="match status" value="1"/>
</dbReference>
<keyword evidence="8 15" id="KW-0520">NAD</keyword>
<comment type="pathway">
    <text evidence="12 15">Porphyrin-containing compound metabolism; siroheme biosynthesis; precorrin-2 from uroporphyrinogen III: step 1/1.</text>
</comment>
<evidence type="ECO:0000256" key="4">
    <source>
        <dbReference type="ARBA" id="ARBA00022603"/>
    </source>
</evidence>
<dbReference type="EC" id="4.99.1.4" evidence="15"/>
<dbReference type="Pfam" id="PF13241">
    <property type="entry name" value="NAD_binding_7"/>
    <property type="match status" value="1"/>
</dbReference>
<protein>
    <recommendedName>
        <fullName evidence="15">Siroheme synthase</fullName>
    </recommendedName>
    <domain>
        <recommendedName>
            <fullName evidence="15">Uroporphyrinogen-III C-methyltransferase</fullName>
            <shortName evidence="15">Urogen III methylase</shortName>
            <ecNumber evidence="15">2.1.1.107</ecNumber>
        </recommendedName>
        <alternativeName>
            <fullName evidence="15">SUMT</fullName>
        </alternativeName>
        <alternativeName>
            <fullName evidence="15">Uroporphyrinogen III methylase</fullName>
            <shortName evidence="15">UROM</shortName>
        </alternativeName>
    </domain>
    <domain>
        <recommendedName>
            <fullName evidence="15">Precorrin-2 dehydrogenase</fullName>
            <ecNumber evidence="15">1.3.1.76</ecNumber>
        </recommendedName>
    </domain>
    <domain>
        <recommendedName>
            <fullName evidence="15">Sirohydrochlorin ferrochelatase</fullName>
            <ecNumber evidence="15">4.99.1.4</ecNumber>
        </recommendedName>
    </domain>
</protein>
<evidence type="ECO:0000259" key="20">
    <source>
        <dbReference type="Pfam" id="PF14824"/>
    </source>
</evidence>
<dbReference type="Gene3D" id="1.10.8.210">
    <property type="entry name" value="Sirohaem synthase, dimerisation domain"/>
    <property type="match status" value="1"/>
</dbReference>
<comment type="catalytic activity">
    <reaction evidence="15">
        <text>uroporphyrinogen III + 2 S-adenosyl-L-methionine = precorrin-2 + 2 S-adenosyl-L-homocysteine + H(+)</text>
        <dbReference type="Rhea" id="RHEA:32459"/>
        <dbReference type="ChEBI" id="CHEBI:15378"/>
        <dbReference type="ChEBI" id="CHEBI:57308"/>
        <dbReference type="ChEBI" id="CHEBI:57856"/>
        <dbReference type="ChEBI" id="CHEBI:58827"/>
        <dbReference type="ChEBI" id="CHEBI:59789"/>
        <dbReference type="EC" id="2.1.1.107"/>
    </reaction>
</comment>
<dbReference type="GO" id="GO:0004851">
    <property type="term" value="F:uroporphyrin-III C-methyltransferase activity"/>
    <property type="evidence" value="ECO:0007669"/>
    <property type="project" value="UniProtKB-UniRule"/>
</dbReference>
<dbReference type="FunFam" id="3.30.950.10:FF:000001">
    <property type="entry name" value="Siroheme synthase"/>
    <property type="match status" value="1"/>
</dbReference>
<evidence type="ECO:0000256" key="11">
    <source>
        <dbReference type="ARBA" id="ARBA00023268"/>
    </source>
</evidence>
<evidence type="ECO:0000256" key="6">
    <source>
        <dbReference type="ARBA" id="ARBA00022691"/>
    </source>
</evidence>
<sequence length="468" mass="50413">MDYLPIFTQLQQQPVLVVGGGQVAYRKIQLLLAAGAQVTVLAKRISADVQALQGEQLRCIEAAFGEHSIAHYKLIIAATDKPAVNAEIFQAANAANIWVNAVDDPEHGNFIFPAIVDRSPIVVAISSGGNAPVLARRLRERIEQLLPQSVSLLGQFAARCRERVKAALPSISERRDFWERWFAGPAQQLLASGKTKETEQLFEQQLQQFVPNQGEVWLVGAGPGDPELLTIKAMQCMQQADVIVHDGLVSADVLALARRDAERISVAKQAGFHSLPQDEINALIVRLAQAGKRVCRLKGGDPFIYGRGGEECEALVAAGIRYSVVPGVTAAAGCAAYAGIPLTHRDYAQTVQLVTGHCRANGDEPDWPSLAKARQTLVVYMGLINSATLSAQLIAHGRSSDTPVAIIENGTRPEQRSITGTLAQLPQLIAEHQVQSPALIIIGEVVALAPNLHWFQTFVAEPSVSQAA</sequence>
<keyword evidence="4 15" id="KW-0489">Methyltransferase</keyword>
<dbReference type="PANTHER" id="PTHR45790">
    <property type="entry name" value="SIROHEME SYNTHASE-RELATED"/>
    <property type="match status" value="1"/>
</dbReference>
<feature type="binding site" evidence="15">
    <location>
        <position position="304"/>
    </location>
    <ligand>
        <name>S-adenosyl-L-methionine</name>
        <dbReference type="ChEBI" id="CHEBI:59789"/>
    </ligand>
</feature>
<dbReference type="FunFam" id="3.30.160.110:FF:000001">
    <property type="entry name" value="Siroheme synthase"/>
    <property type="match status" value="1"/>
</dbReference>
<dbReference type="GO" id="GO:0051266">
    <property type="term" value="F:sirohydrochlorin ferrochelatase activity"/>
    <property type="evidence" value="ECO:0007669"/>
    <property type="project" value="UniProtKB-EC"/>
</dbReference>
<comment type="pathway">
    <text evidence="15">Porphyrin-containing compound metabolism; siroheme biosynthesis; siroheme from sirohydrochlorin: step 1/1.</text>
</comment>
<comment type="pathway">
    <text evidence="14 15">Cofactor biosynthesis; adenosylcobalamin biosynthesis; precorrin-2 from uroporphyrinogen III: step 1/1.</text>
</comment>
<keyword evidence="3 15" id="KW-0169">Cobalamin biosynthesis</keyword>
<feature type="domain" description="Sirohaem synthase dimerisation" evidence="19">
    <location>
        <begin position="151"/>
        <end position="206"/>
    </location>
</feature>
<comment type="function">
    <text evidence="15">Multifunctional enzyme that catalyzes the SAM-dependent methylations of uroporphyrinogen III at position C-2 and C-7 to form precorrin-2 via precorrin-1. Then it catalyzes the NAD-dependent ring dehydrogenation of precorrin-2 to yield sirohydrochlorin. Finally, it catalyzes the ferrochelation of sirohydrochlorin to yield siroheme.</text>
</comment>
<evidence type="ECO:0000256" key="5">
    <source>
        <dbReference type="ARBA" id="ARBA00022679"/>
    </source>
</evidence>
<dbReference type="InterPro" id="IPR037115">
    <property type="entry name" value="Sirohaem_synt_dimer_dom_sf"/>
</dbReference>
<evidence type="ECO:0000259" key="18">
    <source>
        <dbReference type="Pfam" id="PF00590"/>
    </source>
</evidence>
<dbReference type="Gene3D" id="3.30.160.110">
    <property type="entry name" value="Siroheme synthase, domain 2"/>
    <property type="match status" value="1"/>
</dbReference>
<evidence type="ECO:0000256" key="15">
    <source>
        <dbReference type="HAMAP-Rule" id="MF_01646"/>
    </source>
</evidence>
<dbReference type="GO" id="GO:0009236">
    <property type="term" value="P:cobalamin biosynthetic process"/>
    <property type="evidence" value="ECO:0007669"/>
    <property type="project" value="UniProtKB-UniRule"/>
</dbReference>
<comment type="pathway">
    <text evidence="1 15">Porphyrin-containing compound metabolism; siroheme biosynthesis; sirohydrochlorin from precorrin-2: step 1/1.</text>
</comment>
<dbReference type="InterPro" id="IPR003043">
    <property type="entry name" value="Uropor_MeTrfase_CS"/>
</dbReference>
<dbReference type="InterPro" id="IPR036291">
    <property type="entry name" value="NAD(P)-bd_dom_sf"/>
</dbReference>
<dbReference type="AlphaFoldDB" id="A0A1H4DBG3"/>
<dbReference type="PROSITE" id="PS00840">
    <property type="entry name" value="SUMT_2"/>
    <property type="match status" value="1"/>
</dbReference>
<keyword evidence="7 15" id="KW-0560">Oxidoreductase</keyword>
<dbReference type="NCBIfam" id="NF004790">
    <property type="entry name" value="PRK06136.1"/>
    <property type="match status" value="1"/>
</dbReference>
<gene>
    <name evidence="15" type="primary">cysG</name>
    <name evidence="21" type="ORF">SAMN04488051_105160</name>
</gene>
<comment type="similarity">
    <text evidence="2 17">Belongs to the precorrin methyltransferase family.</text>
</comment>
<feature type="binding site" evidence="15">
    <location>
        <position position="223"/>
    </location>
    <ligand>
        <name>S-adenosyl-L-methionine</name>
        <dbReference type="ChEBI" id="CHEBI:59789"/>
    </ligand>
</feature>
<evidence type="ECO:0000256" key="16">
    <source>
        <dbReference type="PIRSR" id="PIRSR036426-1"/>
    </source>
</evidence>
<keyword evidence="6 15" id="KW-0949">S-adenosyl-L-methionine</keyword>
<keyword evidence="15" id="KW-0597">Phosphoprotein</keyword>
<dbReference type="HAMAP" id="MF_01646">
    <property type="entry name" value="Siroheme_synth"/>
    <property type="match status" value="1"/>
</dbReference>
<keyword evidence="5 15" id="KW-0808">Transferase</keyword>
<name>A0A1H4DBG3_ALKAM</name>
<dbReference type="InterPro" id="IPR006367">
    <property type="entry name" value="Sirohaem_synthase_N"/>
</dbReference>
<evidence type="ECO:0000313" key="21">
    <source>
        <dbReference type="EMBL" id="SEA69888.1"/>
    </source>
</evidence>
<dbReference type="NCBIfam" id="TIGR01470">
    <property type="entry name" value="cysG_Nterm"/>
    <property type="match status" value="1"/>
</dbReference>
<dbReference type="OrthoDB" id="9815856at2"/>
<proteinExistence type="inferred from homology"/>
<dbReference type="FunFam" id="3.40.1010.10:FF:000001">
    <property type="entry name" value="Siroheme synthase"/>
    <property type="match status" value="1"/>
</dbReference>
<keyword evidence="9 15" id="KW-0456">Lyase</keyword>
<keyword evidence="11 15" id="KW-0511">Multifunctional enzyme</keyword>
<feature type="region of interest" description="Precorrin-2 dehydrogenase / sirohydrochlorin ferrochelatase" evidence="15">
    <location>
        <begin position="1"/>
        <end position="202"/>
    </location>
</feature>
<feature type="binding site" evidence="15">
    <location>
        <begin position="299"/>
        <end position="301"/>
    </location>
    <ligand>
        <name>S-adenosyl-L-methionine</name>
        <dbReference type="ChEBI" id="CHEBI:59789"/>
    </ligand>
</feature>
<accession>A0A1H4DBG3</accession>
<dbReference type="PIRSF" id="PIRSF036426">
    <property type="entry name" value="Sirohaem_synth"/>
    <property type="match status" value="1"/>
</dbReference>
<feature type="region of interest" description="Uroporphyrinogen-III C-methyltransferase" evidence="15">
    <location>
        <begin position="214"/>
        <end position="468"/>
    </location>
</feature>
<dbReference type="Pfam" id="PF14824">
    <property type="entry name" value="Sirohm_synth_M"/>
    <property type="match status" value="1"/>
</dbReference>
<dbReference type="Gene3D" id="3.40.1010.10">
    <property type="entry name" value="Cobalt-precorrin-4 Transmethylase, Domain 1"/>
    <property type="match status" value="1"/>
</dbReference>
<evidence type="ECO:0000256" key="9">
    <source>
        <dbReference type="ARBA" id="ARBA00023239"/>
    </source>
</evidence>
<dbReference type="SUPFAM" id="SSF75615">
    <property type="entry name" value="Siroheme synthase middle domains-like"/>
    <property type="match status" value="1"/>
</dbReference>
<dbReference type="InterPro" id="IPR012409">
    <property type="entry name" value="Sirohaem_synth"/>
</dbReference>
<feature type="binding site" evidence="15">
    <location>
        <position position="410"/>
    </location>
    <ligand>
        <name>S-adenosyl-L-methionine</name>
        <dbReference type="ChEBI" id="CHEBI:59789"/>
    </ligand>
</feature>
<feature type="active site" description="Proton acceptor" evidence="15 16">
    <location>
        <position position="246"/>
    </location>
</feature>
<evidence type="ECO:0000256" key="14">
    <source>
        <dbReference type="ARBA" id="ARBA00060548"/>
    </source>
</evidence>
<dbReference type="CDD" id="cd11642">
    <property type="entry name" value="SUMT"/>
    <property type="match status" value="1"/>
</dbReference>
<feature type="domain" description="Siroheme synthase central" evidence="20">
    <location>
        <begin position="123"/>
        <end position="144"/>
    </location>
</feature>
<evidence type="ECO:0000256" key="3">
    <source>
        <dbReference type="ARBA" id="ARBA00022573"/>
    </source>
</evidence>
<dbReference type="GO" id="GO:0032259">
    <property type="term" value="P:methylation"/>
    <property type="evidence" value="ECO:0007669"/>
    <property type="project" value="UniProtKB-KW"/>
</dbReference>
<dbReference type="Gene3D" id="3.30.950.10">
    <property type="entry name" value="Methyltransferase, Cobalt-precorrin-4 Transmethylase, Domain 2"/>
    <property type="match status" value="1"/>
</dbReference>